<dbReference type="InParanoid" id="A0A0P0WJI4"/>
<dbReference type="AlphaFoldDB" id="A0A0P0WJI4"/>
<organism evidence="2 3">
    <name type="scientific">Oryza sativa subsp. japonica</name>
    <name type="common">Rice</name>
    <dbReference type="NCBI Taxonomy" id="39947"/>
    <lineage>
        <taxon>Eukaryota</taxon>
        <taxon>Viridiplantae</taxon>
        <taxon>Streptophyta</taxon>
        <taxon>Embryophyta</taxon>
        <taxon>Tracheophyta</taxon>
        <taxon>Spermatophyta</taxon>
        <taxon>Magnoliopsida</taxon>
        <taxon>Liliopsida</taxon>
        <taxon>Poales</taxon>
        <taxon>Poaceae</taxon>
        <taxon>BOP clade</taxon>
        <taxon>Oryzoideae</taxon>
        <taxon>Oryzeae</taxon>
        <taxon>Oryzinae</taxon>
        <taxon>Oryza</taxon>
        <taxon>Oryza sativa</taxon>
    </lineage>
</organism>
<keyword evidence="3" id="KW-1185">Reference proteome</keyword>
<evidence type="ECO:0000256" key="1">
    <source>
        <dbReference type="SAM" id="MobiDB-lite"/>
    </source>
</evidence>
<evidence type="ECO:0000313" key="2">
    <source>
        <dbReference type="EMBL" id="BAS92879.1"/>
    </source>
</evidence>
<protein>
    <submittedName>
        <fullName evidence="2">Os05g0223400 protein</fullName>
    </submittedName>
</protein>
<proteinExistence type="predicted"/>
<dbReference type="PaxDb" id="39947-A0A0P0WJI4"/>
<dbReference type="EMBL" id="AP014961">
    <property type="protein sequence ID" value="BAS92879.1"/>
    <property type="molecule type" value="Genomic_DNA"/>
</dbReference>
<reference evidence="2 3" key="3">
    <citation type="journal article" date="2013" name="Rice">
        <title>Improvement of the Oryza sativa Nipponbare reference genome using next generation sequence and optical map data.</title>
        <authorList>
            <person name="Kawahara Y."/>
            <person name="de la Bastide M."/>
            <person name="Hamilton J.P."/>
            <person name="Kanamori H."/>
            <person name="McCombie W.R."/>
            <person name="Ouyang S."/>
            <person name="Schwartz D.C."/>
            <person name="Tanaka T."/>
            <person name="Wu J."/>
            <person name="Zhou S."/>
            <person name="Childs K.L."/>
            <person name="Davidson R.M."/>
            <person name="Lin H."/>
            <person name="Quesada-Ocampo L."/>
            <person name="Vaillancourt B."/>
            <person name="Sakai H."/>
            <person name="Lee S.S."/>
            <person name="Kim J."/>
            <person name="Numa H."/>
            <person name="Itoh T."/>
            <person name="Buell C.R."/>
            <person name="Matsumoto T."/>
        </authorList>
    </citation>
    <scope>NUCLEOTIDE SEQUENCE [LARGE SCALE GENOMIC DNA]</scope>
    <source>
        <strain evidence="3">cv. Nipponbare</strain>
    </source>
</reference>
<name>A0A0P0WJI4_ORYSJ</name>
<reference evidence="2 3" key="2">
    <citation type="journal article" date="2013" name="Plant Cell Physiol.">
        <title>Rice Annotation Project Database (RAP-DB): an integrative and interactive database for rice genomics.</title>
        <authorList>
            <person name="Sakai H."/>
            <person name="Lee S.S."/>
            <person name="Tanaka T."/>
            <person name="Numa H."/>
            <person name="Kim J."/>
            <person name="Kawahara Y."/>
            <person name="Wakimoto H."/>
            <person name="Yang C.C."/>
            <person name="Iwamoto M."/>
            <person name="Abe T."/>
            <person name="Yamada Y."/>
            <person name="Muto A."/>
            <person name="Inokuchi H."/>
            <person name="Ikemura T."/>
            <person name="Matsumoto T."/>
            <person name="Sasaki T."/>
            <person name="Itoh T."/>
        </authorList>
    </citation>
    <scope>NUCLEOTIDE SEQUENCE [LARGE SCALE GENOMIC DNA]</scope>
    <source>
        <strain evidence="3">cv. Nipponbare</strain>
    </source>
</reference>
<feature type="region of interest" description="Disordered" evidence="1">
    <location>
        <begin position="70"/>
        <end position="104"/>
    </location>
</feature>
<dbReference type="Proteomes" id="UP000059680">
    <property type="component" value="Chromosome 5"/>
</dbReference>
<sequence>MDPAARVTGEAAWRRRVETTPAMWRRRAEVAVRPDGSGGRRPTRLAWRRRAETSPVMWRRRAEVAARRGAMDLAAGGPRDRRDSVKADMAPTMWRAKGGGGGAA</sequence>
<reference evidence="3" key="1">
    <citation type="journal article" date="2005" name="Nature">
        <title>The map-based sequence of the rice genome.</title>
        <authorList>
            <consortium name="International rice genome sequencing project (IRGSP)"/>
            <person name="Matsumoto T."/>
            <person name="Wu J."/>
            <person name="Kanamori H."/>
            <person name="Katayose Y."/>
            <person name="Fujisawa M."/>
            <person name="Namiki N."/>
            <person name="Mizuno H."/>
            <person name="Yamamoto K."/>
            <person name="Antonio B.A."/>
            <person name="Baba T."/>
            <person name="Sakata K."/>
            <person name="Nagamura Y."/>
            <person name="Aoki H."/>
            <person name="Arikawa K."/>
            <person name="Arita K."/>
            <person name="Bito T."/>
            <person name="Chiden Y."/>
            <person name="Fujitsuka N."/>
            <person name="Fukunaka R."/>
            <person name="Hamada M."/>
            <person name="Harada C."/>
            <person name="Hayashi A."/>
            <person name="Hijishita S."/>
            <person name="Honda M."/>
            <person name="Hosokawa S."/>
            <person name="Ichikawa Y."/>
            <person name="Idonuma A."/>
            <person name="Iijima M."/>
            <person name="Ikeda M."/>
            <person name="Ikeno M."/>
            <person name="Ito K."/>
            <person name="Ito S."/>
            <person name="Ito T."/>
            <person name="Ito Y."/>
            <person name="Ito Y."/>
            <person name="Iwabuchi A."/>
            <person name="Kamiya K."/>
            <person name="Karasawa W."/>
            <person name="Kurita K."/>
            <person name="Katagiri S."/>
            <person name="Kikuta A."/>
            <person name="Kobayashi H."/>
            <person name="Kobayashi N."/>
            <person name="Machita K."/>
            <person name="Maehara T."/>
            <person name="Masukawa M."/>
            <person name="Mizubayashi T."/>
            <person name="Mukai Y."/>
            <person name="Nagasaki H."/>
            <person name="Nagata Y."/>
            <person name="Naito S."/>
            <person name="Nakashima M."/>
            <person name="Nakama Y."/>
            <person name="Nakamichi Y."/>
            <person name="Nakamura M."/>
            <person name="Meguro A."/>
            <person name="Negishi M."/>
            <person name="Ohta I."/>
            <person name="Ohta T."/>
            <person name="Okamoto M."/>
            <person name="Ono N."/>
            <person name="Saji S."/>
            <person name="Sakaguchi M."/>
            <person name="Sakai K."/>
            <person name="Shibata M."/>
            <person name="Shimokawa T."/>
            <person name="Song J."/>
            <person name="Takazaki Y."/>
            <person name="Terasawa K."/>
            <person name="Tsugane M."/>
            <person name="Tsuji K."/>
            <person name="Ueda S."/>
            <person name="Waki K."/>
            <person name="Yamagata H."/>
            <person name="Yamamoto M."/>
            <person name="Yamamoto S."/>
            <person name="Yamane H."/>
            <person name="Yoshiki S."/>
            <person name="Yoshihara R."/>
            <person name="Yukawa K."/>
            <person name="Zhong H."/>
            <person name="Yano M."/>
            <person name="Yuan Q."/>
            <person name="Ouyang S."/>
            <person name="Liu J."/>
            <person name="Jones K.M."/>
            <person name="Gansberger K."/>
            <person name="Moffat K."/>
            <person name="Hill J."/>
            <person name="Bera J."/>
            <person name="Fadrosh D."/>
            <person name="Jin S."/>
            <person name="Johri S."/>
            <person name="Kim M."/>
            <person name="Overton L."/>
            <person name="Reardon M."/>
            <person name="Tsitrin T."/>
            <person name="Vuong H."/>
            <person name="Weaver B."/>
            <person name="Ciecko A."/>
            <person name="Tallon L."/>
            <person name="Jackson J."/>
            <person name="Pai G."/>
            <person name="Aken S.V."/>
            <person name="Utterback T."/>
            <person name="Reidmuller S."/>
            <person name="Feldblyum T."/>
            <person name="Hsiao J."/>
            <person name="Zismann V."/>
            <person name="Iobst S."/>
            <person name="de Vazeille A.R."/>
            <person name="Buell C.R."/>
            <person name="Ying K."/>
            <person name="Li Y."/>
            <person name="Lu T."/>
            <person name="Huang Y."/>
            <person name="Zhao Q."/>
            <person name="Feng Q."/>
            <person name="Zhang L."/>
            <person name="Zhu J."/>
            <person name="Weng Q."/>
            <person name="Mu J."/>
            <person name="Lu Y."/>
            <person name="Fan D."/>
            <person name="Liu Y."/>
            <person name="Guan J."/>
            <person name="Zhang Y."/>
            <person name="Yu S."/>
            <person name="Liu X."/>
            <person name="Zhang Y."/>
            <person name="Hong G."/>
            <person name="Han B."/>
            <person name="Choisne N."/>
            <person name="Demange N."/>
            <person name="Orjeda G."/>
            <person name="Samain S."/>
            <person name="Cattolico L."/>
            <person name="Pelletier E."/>
            <person name="Couloux A."/>
            <person name="Segurens B."/>
            <person name="Wincker P."/>
            <person name="D'Hont A."/>
            <person name="Scarpelli C."/>
            <person name="Weissenbach J."/>
            <person name="Salanoubat M."/>
            <person name="Quetier F."/>
            <person name="Yu Y."/>
            <person name="Kim H.R."/>
            <person name="Rambo T."/>
            <person name="Currie J."/>
            <person name="Collura K."/>
            <person name="Luo M."/>
            <person name="Yang T."/>
            <person name="Ammiraju J.S.S."/>
            <person name="Engler F."/>
            <person name="Soderlund C."/>
            <person name="Wing R.A."/>
            <person name="Palmer L.E."/>
            <person name="de la Bastide M."/>
            <person name="Spiegel L."/>
            <person name="Nascimento L."/>
            <person name="Zutavern T."/>
            <person name="O'Shaughnessy A."/>
            <person name="Dike S."/>
            <person name="Dedhia N."/>
            <person name="Preston R."/>
            <person name="Balija V."/>
            <person name="McCombie W.R."/>
            <person name="Chow T."/>
            <person name="Chen H."/>
            <person name="Chung M."/>
            <person name="Chen C."/>
            <person name="Shaw J."/>
            <person name="Wu H."/>
            <person name="Hsiao K."/>
            <person name="Chao Y."/>
            <person name="Chu M."/>
            <person name="Cheng C."/>
            <person name="Hour A."/>
            <person name="Lee P."/>
            <person name="Lin S."/>
            <person name="Lin Y."/>
            <person name="Liou J."/>
            <person name="Liu S."/>
            <person name="Hsing Y."/>
            <person name="Raghuvanshi S."/>
            <person name="Mohanty A."/>
            <person name="Bharti A.K."/>
            <person name="Gaur A."/>
            <person name="Gupta V."/>
            <person name="Kumar D."/>
            <person name="Ravi V."/>
            <person name="Vij S."/>
            <person name="Kapur A."/>
            <person name="Khurana P."/>
            <person name="Khurana P."/>
            <person name="Khurana J.P."/>
            <person name="Tyagi A.K."/>
            <person name="Gaikwad K."/>
            <person name="Singh A."/>
            <person name="Dalal V."/>
            <person name="Srivastava S."/>
            <person name="Dixit A."/>
            <person name="Pal A.K."/>
            <person name="Ghazi I.A."/>
            <person name="Yadav M."/>
            <person name="Pandit A."/>
            <person name="Bhargava A."/>
            <person name="Sureshbabu K."/>
            <person name="Batra K."/>
            <person name="Sharma T.R."/>
            <person name="Mohapatra T."/>
            <person name="Singh N.K."/>
            <person name="Messing J."/>
            <person name="Nelson A.B."/>
            <person name="Fuks G."/>
            <person name="Kavchok S."/>
            <person name="Keizer G."/>
            <person name="Linton E."/>
            <person name="Llaca V."/>
            <person name="Song R."/>
            <person name="Tanyolac B."/>
            <person name="Young S."/>
            <person name="Ho-Il K."/>
            <person name="Hahn J.H."/>
            <person name="Sangsakoo G."/>
            <person name="Vanavichit A."/>
            <person name="de Mattos Luiz.A.T."/>
            <person name="Zimmer P.D."/>
            <person name="Malone G."/>
            <person name="Dellagostin O."/>
            <person name="de Oliveira A.C."/>
            <person name="Bevan M."/>
            <person name="Bancroft I."/>
            <person name="Minx P."/>
            <person name="Cordum H."/>
            <person name="Wilson R."/>
            <person name="Cheng Z."/>
            <person name="Jin W."/>
            <person name="Jiang J."/>
            <person name="Leong S.A."/>
            <person name="Iwama H."/>
            <person name="Gojobori T."/>
            <person name="Itoh T."/>
            <person name="Niimura Y."/>
            <person name="Fujii Y."/>
            <person name="Habara T."/>
            <person name="Sakai H."/>
            <person name="Sato Y."/>
            <person name="Wilson G."/>
            <person name="Kumar K."/>
            <person name="McCouch S."/>
            <person name="Juretic N."/>
            <person name="Hoen D."/>
            <person name="Wright S."/>
            <person name="Bruskiewich R."/>
            <person name="Bureau T."/>
            <person name="Miyao A."/>
            <person name="Hirochika H."/>
            <person name="Nishikawa T."/>
            <person name="Kadowaki K."/>
            <person name="Sugiura M."/>
            <person name="Burr B."/>
            <person name="Sasaki T."/>
        </authorList>
    </citation>
    <scope>NUCLEOTIDE SEQUENCE [LARGE SCALE GENOMIC DNA]</scope>
    <source>
        <strain evidence="3">cv. Nipponbare</strain>
    </source>
</reference>
<accession>A0A0P0WJI4</accession>
<gene>
    <name evidence="2" type="ordered locus">Os05g0223400</name>
    <name evidence="2" type="ORF">OSNPB_050223400</name>
</gene>
<evidence type="ECO:0000313" key="3">
    <source>
        <dbReference type="Proteomes" id="UP000059680"/>
    </source>
</evidence>